<accession>A0A3L6R1Z3</accession>
<dbReference type="EMBL" id="PQIB02000010">
    <property type="protein sequence ID" value="RLM92833.1"/>
    <property type="molecule type" value="Genomic_DNA"/>
</dbReference>
<comment type="caution">
    <text evidence="2">The sequence shown here is derived from an EMBL/GenBank/DDBJ whole genome shotgun (WGS) entry which is preliminary data.</text>
</comment>
<reference evidence="3" key="1">
    <citation type="journal article" date="2019" name="Nat. Commun.">
        <title>The genome of broomcorn millet.</title>
        <authorList>
            <person name="Zou C."/>
            <person name="Miki D."/>
            <person name="Li D."/>
            <person name="Tang Q."/>
            <person name="Xiao L."/>
            <person name="Rajput S."/>
            <person name="Deng P."/>
            <person name="Jia W."/>
            <person name="Huang R."/>
            <person name="Zhang M."/>
            <person name="Sun Y."/>
            <person name="Hu J."/>
            <person name="Fu X."/>
            <person name="Schnable P.S."/>
            <person name="Li F."/>
            <person name="Zhang H."/>
            <person name="Feng B."/>
            <person name="Zhu X."/>
            <person name="Liu R."/>
            <person name="Schnable J.C."/>
            <person name="Zhu J.-K."/>
            <person name="Zhang H."/>
        </authorList>
    </citation>
    <scope>NUCLEOTIDE SEQUENCE [LARGE SCALE GENOMIC DNA]</scope>
</reference>
<name>A0A3L6R1Z3_PANMI</name>
<keyword evidence="3" id="KW-1185">Reference proteome</keyword>
<sequence length="163" mass="17647">MQASDSEQGSVQSPGAWRQKPPSSCRLASDKAREIVALVHCLVLVVEKEETRPRSIDLHLLSPNQVLIDAFMRSLATGYRLVSVRVAGPGERSCQIHDLRRRHAVEGKTRDGAGGSTVASWHLATASFARGAALGIDASESLRTRCSLLFLKDFLAAVRAARS</sequence>
<protein>
    <submittedName>
        <fullName evidence="2">Uncharacterized protein</fullName>
    </submittedName>
</protein>
<evidence type="ECO:0000256" key="1">
    <source>
        <dbReference type="SAM" id="MobiDB-lite"/>
    </source>
</evidence>
<dbReference type="AlphaFoldDB" id="A0A3L6R1Z3"/>
<evidence type="ECO:0000313" key="3">
    <source>
        <dbReference type="Proteomes" id="UP000275267"/>
    </source>
</evidence>
<feature type="compositionally biased region" description="Polar residues" evidence="1">
    <location>
        <begin position="1"/>
        <end position="13"/>
    </location>
</feature>
<proteinExistence type="predicted"/>
<dbReference type="Proteomes" id="UP000275267">
    <property type="component" value="Unassembled WGS sequence"/>
</dbReference>
<feature type="region of interest" description="Disordered" evidence="1">
    <location>
        <begin position="1"/>
        <end position="24"/>
    </location>
</feature>
<organism evidence="2 3">
    <name type="scientific">Panicum miliaceum</name>
    <name type="common">Proso millet</name>
    <name type="synonym">Broomcorn millet</name>
    <dbReference type="NCBI Taxonomy" id="4540"/>
    <lineage>
        <taxon>Eukaryota</taxon>
        <taxon>Viridiplantae</taxon>
        <taxon>Streptophyta</taxon>
        <taxon>Embryophyta</taxon>
        <taxon>Tracheophyta</taxon>
        <taxon>Spermatophyta</taxon>
        <taxon>Magnoliopsida</taxon>
        <taxon>Liliopsida</taxon>
        <taxon>Poales</taxon>
        <taxon>Poaceae</taxon>
        <taxon>PACMAD clade</taxon>
        <taxon>Panicoideae</taxon>
        <taxon>Panicodae</taxon>
        <taxon>Paniceae</taxon>
        <taxon>Panicinae</taxon>
        <taxon>Panicum</taxon>
        <taxon>Panicum sect. Panicum</taxon>
    </lineage>
</organism>
<evidence type="ECO:0000313" key="2">
    <source>
        <dbReference type="EMBL" id="RLM92833.1"/>
    </source>
</evidence>
<gene>
    <name evidence="2" type="ORF">C2845_PM08G30500</name>
</gene>